<feature type="signal peptide" evidence="1">
    <location>
        <begin position="1"/>
        <end position="17"/>
    </location>
</feature>
<reference evidence="2 3" key="1">
    <citation type="submission" date="2023-11" db="EMBL/GenBank/DDBJ databases">
        <title>A Novel Polar Bacteriovorax (B. antarcticus) Isolated from the Biocrust in Antarctica.</title>
        <authorList>
            <person name="Mun W."/>
            <person name="Choi S.Y."/>
            <person name="Mitchell R.J."/>
        </authorList>
    </citation>
    <scope>NUCLEOTIDE SEQUENCE [LARGE SCALE GENOMIC DNA]</scope>
    <source>
        <strain evidence="2 3">PP10</strain>
    </source>
</reference>
<proteinExistence type="predicted"/>
<dbReference type="EMBL" id="JAYGJQ010000002">
    <property type="protein sequence ID" value="MEA9357566.1"/>
    <property type="molecule type" value="Genomic_DNA"/>
</dbReference>
<name>A0ABU5VWX4_9BACT</name>
<dbReference type="Proteomes" id="UP001302274">
    <property type="component" value="Unassembled WGS sequence"/>
</dbReference>
<evidence type="ECO:0000256" key="1">
    <source>
        <dbReference type="SAM" id="SignalP"/>
    </source>
</evidence>
<comment type="caution">
    <text evidence="2">The sequence shown here is derived from an EMBL/GenBank/DDBJ whole genome shotgun (WGS) entry which is preliminary data.</text>
</comment>
<keyword evidence="1" id="KW-0732">Signal</keyword>
<evidence type="ECO:0000313" key="3">
    <source>
        <dbReference type="Proteomes" id="UP001302274"/>
    </source>
</evidence>
<accession>A0ABU5VWX4</accession>
<organism evidence="2 3">
    <name type="scientific">Bacteriovorax antarcticus</name>
    <dbReference type="NCBI Taxonomy" id="3088717"/>
    <lineage>
        <taxon>Bacteria</taxon>
        <taxon>Pseudomonadati</taxon>
        <taxon>Bdellovibrionota</taxon>
        <taxon>Bacteriovoracia</taxon>
        <taxon>Bacteriovoracales</taxon>
        <taxon>Bacteriovoracaceae</taxon>
        <taxon>Bacteriovorax</taxon>
    </lineage>
</organism>
<feature type="chain" id="PRO_5046944944" evidence="1">
    <location>
        <begin position="18"/>
        <end position="110"/>
    </location>
</feature>
<gene>
    <name evidence="2" type="ORF">SHI21_15160</name>
</gene>
<dbReference type="RefSeq" id="WP_323577624.1">
    <property type="nucleotide sequence ID" value="NZ_JAYGJQ010000002.1"/>
</dbReference>
<protein>
    <submittedName>
        <fullName evidence="2">Uncharacterized protein</fullName>
    </submittedName>
</protein>
<sequence length="110" mass="12076">MKYLLLALLVLSTTAIAAEKKVVAQTTKKNTVVEQNSNTLDVTPADKTQERADETALYTDAPEVKAKVTCKTKDGHELKAGDKGYKACLKKVKASKHDPKAEVKVEFEKQ</sequence>
<evidence type="ECO:0000313" key="2">
    <source>
        <dbReference type="EMBL" id="MEA9357566.1"/>
    </source>
</evidence>
<keyword evidence="3" id="KW-1185">Reference proteome</keyword>